<dbReference type="Pfam" id="PF00440">
    <property type="entry name" value="TetR_N"/>
    <property type="match status" value="1"/>
</dbReference>
<name>A0A4Q8QG30_9FLAO</name>
<feature type="domain" description="HTH tetR-type" evidence="5">
    <location>
        <begin position="42"/>
        <end position="102"/>
    </location>
</feature>
<dbReference type="GO" id="GO:0003677">
    <property type="term" value="F:DNA binding"/>
    <property type="evidence" value="ECO:0007669"/>
    <property type="project" value="UniProtKB-UniRule"/>
</dbReference>
<proteinExistence type="predicted"/>
<keyword evidence="1" id="KW-0805">Transcription regulation</keyword>
<dbReference type="SUPFAM" id="SSF48498">
    <property type="entry name" value="Tetracyclin repressor-like, C-terminal domain"/>
    <property type="match status" value="1"/>
</dbReference>
<evidence type="ECO:0000256" key="3">
    <source>
        <dbReference type="ARBA" id="ARBA00023163"/>
    </source>
</evidence>
<evidence type="ECO:0000259" key="5">
    <source>
        <dbReference type="PROSITE" id="PS50977"/>
    </source>
</evidence>
<evidence type="ECO:0000256" key="2">
    <source>
        <dbReference type="ARBA" id="ARBA00023125"/>
    </source>
</evidence>
<comment type="caution">
    <text evidence="6">The sequence shown here is derived from an EMBL/GenBank/DDBJ whole genome shotgun (WGS) entry which is preliminary data.</text>
</comment>
<dbReference type="InterPro" id="IPR011075">
    <property type="entry name" value="TetR_C"/>
</dbReference>
<dbReference type="Pfam" id="PF16925">
    <property type="entry name" value="TetR_C_13"/>
    <property type="match status" value="1"/>
</dbReference>
<dbReference type="InterPro" id="IPR036271">
    <property type="entry name" value="Tet_transcr_reg_TetR-rel_C_sf"/>
</dbReference>
<keyword evidence="7" id="KW-1185">Reference proteome</keyword>
<dbReference type="PANTHER" id="PTHR47506">
    <property type="entry name" value="TRANSCRIPTIONAL REGULATORY PROTEIN"/>
    <property type="match status" value="1"/>
</dbReference>
<dbReference type="AlphaFoldDB" id="A0A4Q8QG30"/>
<dbReference type="Gene3D" id="1.10.357.10">
    <property type="entry name" value="Tetracycline Repressor, domain 2"/>
    <property type="match status" value="1"/>
</dbReference>
<evidence type="ECO:0000313" key="7">
    <source>
        <dbReference type="Proteomes" id="UP000291981"/>
    </source>
</evidence>
<dbReference type="OrthoDB" id="9787680at2"/>
<dbReference type="EMBL" id="SGIU01000001">
    <property type="protein sequence ID" value="TAI49485.1"/>
    <property type="molecule type" value="Genomic_DNA"/>
</dbReference>
<evidence type="ECO:0000313" key="6">
    <source>
        <dbReference type="EMBL" id="TAI49485.1"/>
    </source>
</evidence>
<dbReference type="InterPro" id="IPR001647">
    <property type="entry name" value="HTH_TetR"/>
</dbReference>
<keyword evidence="2 4" id="KW-0238">DNA-binding</keyword>
<sequence length="230" mass="26802">MERYHVYHKKYKEACRVLKPKILGDRSNFVLYLCFTFEIMKEQTLKHILDVGMQLMLEKGYNKLGINEVLDTAEIPKGSFYYYFKSKEDFGLKVIQYYSANTLQFVKQHLEDKSKDPRARLIDFFEGMKPIYQEKAYKEGCLLGNCSLELSDQAESFRNLVSNELNQWQSAIEACITEGQKSGSIKSGETAKDLANFILNSWEGALLRMKASKNPESYNNFVYFLDKYMI</sequence>
<dbReference type="PRINTS" id="PR00455">
    <property type="entry name" value="HTHTETR"/>
</dbReference>
<gene>
    <name evidence="6" type="ORF">EW142_06705</name>
</gene>
<dbReference type="PANTHER" id="PTHR47506:SF6">
    <property type="entry name" value="HTH-TYPE TRANSCRIPTIONAL REPRESSOR NEMR"/>
    <property type="match status" value="1"/>
</dbReference>
<protein>
    <submittedName>
        <fullName evidence="6">TetR family transcriptional regulator</fullName>
    </submittedName>
</protein>
<keyword evidence="3" id="KW-0804">Transcription</keyword>
<organism evidence="6 7">
    <name type="scientific">Flagellimonas allohymeniacidonis</name>
    <dbReference type="NCBI Taxonomy" id="2517819"/>
    <lineage>
        <taxon>Bacteria</taxon>
        <taxon>Pseudomonadati</taxon>
        <taxon>Bacteroidota</taxon>
        <taxon>Flavobacteriia</taxon>
        <taxon>Flavobacteriales</taxon>
        <taxon>Flavobacteriaceae</taxon>
        <taxon>Flagellimonas</taxon>
    </lineage>
</organism>
<dbReference type="InterPro" id="IPR009057">
    <property type="entry name" value="Homeodomain-like_sf"/>
</dbReference>
<dbReference type="PROSITE" id="PS50977">
    <property type="entry name" value="HTH_TETR_2"/>
    <property type="match status" value="1"/>
</dbReference>
<dbReference type="SUPFAM" id="SSF46689">
    <property type="entry name" value="Homeodomain-like"/>
    <property type="match status" value="1"/>
</dbReference>
<evidence type="ECO:0000256" key="4">
    <source>
        <dbReference type="PROSITE-ProRule" id="PRU00335"/>
    </source>
</evidence>
<dbReference type="Proteomes" id="UP000291981">
    <property type="component" value="Unassembled WGS sequence"/>
</dbReference>
<feature type="DNA-binding region" description="H-T-H motif" evidence="4">
    <location>
        <begin position="65"/>
        <end position="84"/>
    </location>
</feature>
<reference evidence="6 7" key="1">
    <citation type="submission" date="2019-02" db="EMBL/GenBank/DDBJ databases">
        <title>Draft genome sequence of Muricauda sp. 176CP4-71.</title>
        <authorList>
            <person name="Park J.-S."/>
        </authorList>
    </citation>
    <scope>NUCLEOTIDE SEQUENCE [LARGE SCALE GENOMIC DNA]</scope>
    <source>
        <strain evidence="6 7">176CP4-71</strain>
    </source>
</reference>
<accession>A0A4Q8QG30</accession>
<evidence type="ECO:0000256" key="1">
    <source>
        <dbReference type="ARBA" id="ARBA00023015"/>
    </source>
</evidence>